<accession>J4UHT0</accession>
<dbReference type="VEuPathDB" id="FungiDB:A1Q1_07644"/>
<sequence length="354" mass="39038">MGHSDVPAALKKPKLDPGSGILSLKDGVFTTTQASYPLKLLSPHAVGVRLAYMIAYGGGLVAGDHIHLDVDVDGVLVLLTQGSTKVFRHQPGIRRPQSHLLHSIHHSPETVGKLEGDEARPLNTYTGGRYPADLRVDEPEAPTSRQRMLVKVAPGSTVFLLPDSISPFKDSRYIQSQRFVLSPGASCLVLDWVNSGRGRFEPAPVLKDKIHVKDYVHVPTEADEWWAMDYYASINEVVIGDKVVARERMVLQDQPGNSIKDRLLPYHVYATVLVYGPTMAKTRKLLDAIADNESQFQIPRPPGLIWSWSVLDEHGGIIRLAAVHVEDICDWLRSVLTQGGMADVVGEGLWPRCL</sequence>
<dbReference type="GeneID" id="25991156"/>
<evidence type="ECO:0008006" key="5">
    <source>
        <dbReference type="Google" id="ProtNLM"/>
    </source>
</evidence>
<dbReference type="PANTHER" id="PTHR33643:SF1">
    <property type="entry name" value="UREASE ACCESSORY PROTEIN D"/>
    <property type="match status" value="1"/>
</dbReference>
<dbReference type="AlphaFoldDB" id="J4UHT0"/>
<evidence type="ECO:0000313" key="3">
    <source>
        <dbReference type="EMBL" id="EJT51180.1"/>
    </source>
</evidence>
<dbReference type="InterPro" id="IPR002669">
    <property type="entry name" value="UreD"/>
</dbReference>
<gene>
    <name evidence="3" type="ORF">A1Q1_07644</name>
</gene>
<dbReference type="PANTHER" id="PTHR33643">
    <property type="entry name" value="UREASE ACCESSORY PROTEIN D"/>
    <property type="match status" value="1"/>
</dbReference>
<dbReference type="OrthoDB" id="5550464at2759"/>
<protein>
    <recommendedName>
        <fullName evidence="5">Urease accessory protein</fullName>
    </recommendedName>
</protein>
<dbReference type="HOGENOM" id="CLU_021703_1_1_1"/>
<name>J4UHT0_TRIAS</name>
<dbReference type="EMBL" id="ALBS01000073">
    <property type="protein sequence ID" value="EJT51180.1"/>
    <property type="molecule type" value="Genomic_DNA"/>
</dbReference>
<dbReference type="Proteomes" id="UP000002748">
    <property type="component" value="Unassembled WGS sequence"/>
</dbReference>
<evidence type="ECO:0000313" key="4">
    <source>
        <dbReference type="Proteomes" id="UP000002748"/>
    </source>
</evidence>
<keyword evidence="2" id="KW-0143">Chaperone</keyword>
<proteinExistence type="inferred from homology"/>
<reference evidence="3 4" key="1">
    <citation type="journal article" date="2012" name="Eukaryot. Cell">
        <title>Draft genome sequence of CBS 2479, the standard type strain of Trichosporon asahii.</title>
        <authorList>
            <person name="Yang R.Y."/>
            <person name="Li H.T."/>
            <person name="Zhu H."/>
            <person name="Zhou G.P."/>
            <person name="Wang M."/>
            <person name="Wang L."/>
        </authorList>
    </citation>
    <scope>NUCLEOTIDE SEQUENCE [LARGE SCALE GENOMIC DNA]</scope>
    <source>
        <strain evidence="4">ATCC 90039 / CBS 2479 / JCM 2466 / KCTC 7840 / NCYC 2677 / UAMH 7654</strain>
    </source>
</reference>
<comment type="caution">
    <text evidence="3">The sequence shown here is derived from an EMBL/GenBank/DDBJ whole genome shotgun (WGS) entry which is preliminary data.</text>
</comment>
<dbReference type="HAMAP" id="MF_01384">
    <property type="entry name" value="UreD"/>
    <property type="match status" value="1"/>
</dbReference>
<comment type="similarity">
    <text evidence="1">Belongs to the UreD family.</text>
</comment>
<dbReference type="GO" id="GO:0016151">
    <property type="term" value="F:nickel cation binding"/>
    <property type="evidence" value="ECO:0007669"/>
    <property type="project" value="InterPro"/>
</dbReference>
<evidence type="ECO:0000256" key="1">
    <source>
        <dbReference type="ARBA" id="ARBA00007177"/>
    </source>
</evidence>
<evidence type="ECO:0000256" key="2">
    <source>
        <dbReference type="ARBA" id="ARBA00023186"/>
    </source>
</evidence>
<dbReference type="RefSeq" id="XP_014182131.1">
    <property type="nucleotide sequence ID" value="XM_014326656.1"/>
</dbReference>
<dbReference type="Pfam" id="PF01774">
    <property type="entry name" value="UreD"/>
    <property type="match status" value="1"/>
</dbReference>
<organism evidence="3 4">
    <name type="scientific">Trichosporon asahii var. asahii (strain ATCC 90039 / CBS 2479 / JCM 2466 / KCTC 7840 / NBRC 103889/ NCYC 2677 / UAMH 7654)</name>
    <name type="common">Yeast</name>
    <dbReference type="NCBI Taxonomy" id="1186058"/>
    <lineage>
        <taxon>Eukaryota</taxon>
        <taxon>Fungi</taxon>
        <taxon>Dikarya</taxon>
        <taxon>Basidiomycota</taxon>
        <taxon>Agaricomycotina</taxon>
        <taxon>Tremellomycetes</taxon>
        <taxon>Trichosporonales</taxon>
        <taxon>Trichosporonaceae</taxon>
        <taxon>Trichosporon</taxon>
    </lineage>
</organism>
<dbReference type="KEGG" id="tasa:A1Q1_07644"/>